<evidence type="ECO:0000313" key="2">
    <source>
        <dbReference type="Proteomes" id="UP001458880"/>
    </source>
</evidence>
<name>A0AAW1MZ23_POPJA</name>
<evidence type="ECO:0000313" key="1">
    <source>
        <dbReference type="EMBL" id="KAK9752348.1"/>
    </source>
</evidence>
<gene>
    <name evidence="1" type="ORF">QE152_g4316</name>
</gene>
<keyword evidence="2" id="KW-1185">Reference proteome</keyword>
<protein>
    <submittedName>
        <fullName evidence="1">Uncharacterized protein</fullName>
    </submittedName>
</protein>
<dbReference type="AlphaFoldDB" id="A0AAW1MZ23"/>
<sequence>MSGILQLSIDTSRFKEDISGPKSDCVPKLATQHCMDPILLQGTHCKNESVPKLATQHCMDPILLQGTHCKNESVG</sequence>
<organism evidence="1 2">
    <name type="scientific">Popillia japonica</name>
    <name type="common">Japanese beetle</name>
    <dbReference type="NCBI Taxonomy" id="7064"/>
    <lineage>
        <taxon>Eukaryota</taxon>
        <taxon>Metazoa</taxon>
        <taxon>Ecdysozoa</taxon>
        <taxon>Arthropoda</taxon>
        <taxon>Hexapoda</taxon>
        <taxon>Insecta</taxon>
        <taxon>Pterygota</taxon>
        <taxon>Neoptera</taxon>
        <taxon>Endopterygota</taxon>
        <taxon>Coleoptera</taxon>
        <taxon>Polyphaga</taxon>
        <taxon>Scarabaeiformia</taxon>
        <taxon>Scarabaeidae</taxon>
        <taxon>Rutelinae</taxon>
        <taxon>Popillia</taxon>
    </lineage>
</organism>
<proteinExistence type="predicted"/>
<accession>A0AAW1MZ23</accession>
<reference evidence="1 2" key="1">
    <citation type="journal article" date="2024" name="BMC Genomics">
        <title>De novo assembly and annotation of Popillia japonica's genome with initial clues to its potential as an invasive pest.</title>
        <authorList>
            <person name="Cucini C."/>
            <person name="Boschi S."/>
            <person name="Funari R."/>
            <person name="Cardaioli E."/>
            <person name="Iannotti N."/>
            <person name="Marturano G."/>
            <person name="Paoli F."/>
            <person name="Bruttini M."/>
            <person name="Carapelli A."/>
            <person name="Frati F."/>
            <person name="Nardi F."/>
        </authorList>
    </citation>
    <scope>NUCLEOTIDE SEQUENCE [LARGE SCALE GENOMIC DNA]</scope>
    <source>
        <strain evidence="1">DMR45628</strain>
    </source>
</reference>
<dbReference type="EMBL" id="JASPKY010000021">
    <property type="protein sequence ID" value="KAK9752348.1"/>
    <property type="molecule type" value="Genomic_DNA"/>
</dbReference>
<comment type="caution">
    <text evidence="1">The sequence shown here is derived from an EMBL/GenBank/DDBJ whole genome shotgun (WGS) entry which is preliminary data.</text>
</comment>
<dbReference type="Proteomes" id="UP001458880">
    <property type="component" value="Unassembled WGS sequence"/>
</dbReference>